<evidence type="ECO:0000256" key="5">
    <source>
        <dbReference type="ARBA" id="ARBA00022741"/>
    </source>
</evidence>
<dbReference type="Gene3D" id="1.20.5.1930">
    <property type="match status" value="1"/>
</dbReference>
<evidence type="ECO:0000256" key="6">
    <source>
        <dbReference type="ARBA" id="ARBA00022777"/>
    </source>
</evidence>
<keyword evidence="10" id="KW-0812">Transmembrane</keyword>
<keyword evidence="13" id="KW-1185">Reference proteome</keyword>
<dbReference type="InterPro" id="IPR011712">
    <property type="entry name" value="Sig_transdc_His_kin_sub3_dim/P"/>
</dbReference>
<keyword evidence="7" id="KW-0067">ATP-binding</keyword>
<keyword evidence="10" id="KW-0472">Membrane</keyword>
<dbReference type="EC" id="2.7.13.3" evidence="2"/>
<dbReference type="SMART" id="SM00387">
    <property type="entry name" value="HATPase_c"/>
    <property type="match status" value="1"/>
</dbReference>
<dbReference type="InterPro" id="IPR036890">
    <property type="entry name" value="HATPase_C_sf"/>
</dbReference>
<accession>A0ABW3M5W5</accession>
<keyword evidence="8" id="KW-0902">Two-component regulatory system</keyword>
<proteinExistence type="predicted"/>
<feature type="transmembrane region" description="Helical" evidence="10">
    <location>
        <begin position="142"/>
        <end position="161"/>
    </location>
</feature>
<feature type="domain" description="Histidine kinase/HSP90-like ATPase" evidence="11">
    <location>
        <begin position="455"/>
        <end position="544"/>
    </location>
</feature>
<dbReference type="PANTHER" id="PTHR24421">
    <property type="entry name" value="NITRATE/NITRITE SENSOR PROTEIN NARX-RELATED"/>
    <property type="match status" value="1"/>
</dbReference>
<dbReference type="Pfam" id="PF07730">
    <property type="entry name" value="HisKA_3"/>
    <property type="match status" value="1"/>
</dbReference>
<dbReference type="SUPFAM" id="SSF55874">
    <property type="entry name" value="ATPase domain of HSP90 chaperone/DNA topoisomerase II/histidine kinase"/>
    <property type="match status" value="1"/>
</dbReference>
<comment type="caution">
    <text evidence="12">The sequence shown here is derived from an EMBL/GenBank/DDBJ whole genome shotgun (WGS) entry which is preliminary data.</text>
</comment>
<evidence type="ECO:0000256" key="8">
    <source>
        <dbReference type="ARBA" id="ARBA00023012"/>
    </source>
</evidence>
<dbReference type="PANTHER" id="PTHR24421:SF10">
    <property type="entry name" value="NITRATE_NITRITE SENSOR PROTEIN NARQ"/>
    <property type="match status" value="1"/>
</dbReference>
<evidence type="ECO:0000313" key="13">
    <source>
        <dbReference type="Proteomes" id="UP001597045"/>
    </source>
</evidence>
<feature type="transmembrane region" description="Helical" evidence="10">
    <location>
        <begin position="197"/>
        <end position="230"/>
    </location>
</feature>
<keyword evidence="5" id="KW-0547">Nucleotide-binding</keyword>
<organism evidence="12 13">
    <name type="scientific">Kibdelosporangium lantanae</name>
    <dbReference type="NCBI Taxonomy" id="1497396"/>
    <lineage>
        <taxon>Bacteria</taxon>
        <taxon>Bacillati</taxon>
        <taxon>Actinomycetota</taxon>
        <taxon>Actinomycetes</taxon>
        <taxon>Pseudonocardiales</taxon>
        <taxon>Pseudonocardiaceae</taxon>
        <taxon>Kibdelosporangium</taxon>
    </lineage>
</organism>
<comment type="catalytic activity">
    <reaction evidence="1">
        <text>ATP + protein L-histidine = ADP + protein N-phospho-L-histidine.</text>
        <dbReference type="EC" id="2.7.13.3"/>
    </reaction>
</comment>
<evidence type="ECO:0000256" key="2">
    <source>
        <dbReference type="ARBA" id="ARBA00012438"/>
    </source>
</evidence>
<evidence type="ECO:0000313" key="12">
    <source>
        <dbReference type="EMBL" id="MFD1045416.1"/>
    </source>
</evidence>
<keyword evidence="10" id="KW-1133">Transmembrane helix</keyword>
<dbReference type="GO" id="GO:0016301">
    <property type="term" value="F:kinase activity"/>
    <property type="evidence" value="ECO:0007669"/>
    <property type="project" value="UniProtKB-KW"/>
</dbReference>
<feature type="transmembrane region" description="Helical" evidence="10">
    <location>
        <begin position="113"/>
        <end position="136"/>
    </location>
</feature>
<keyword evidence="6 12" id="KW-0418">Kinase</keyword>
<dbReference type="InterPro" id="IPR003594">
    <property type="entry name" value="HATPase_dom"/>
</dbReference>
<evidence type="ECO:0000256" key="4">
    <source>
        <dbReference type="ARBA" id="ARBA00022679"/>
    </source>
</evidence>
<sequence length="545" mass="60013">MRAIRALARSSLLLALALVGLLAFLYFVVGACLVFPLPRVVLSLRRLTSVSRTLAGVSSEGVYWPPPEPLKPEPDGLYRVGNRLVRNPWWHEFERRLDWVTDDPGARRDLNYLVFNFLVGTVLAGLGPATLVTGVWLLTTTWWPAGIVAAATGIAAAHPLVRLHNRWTDFMLRAKKDGRMFRLSAIVRHSLKQWWHATALAGLALANLVVTVATLILGFLPHIWGLWFIWPPLVVSGRTLTNLRRELITDWTPYEIPQPYLPEPPPPQIRADGMYRHGRQLFKKPTIPRMHARYGWVMKDRATWRDAMSAPPQVLRVQAKVSHWLLAPTRAAVLAQRVRRLTETRTEATDAQAAELRRIERDLHDGAQARLVALGMTLGAVERLIDDNPALAKELVAKSRTASADALVELRDLVRGIHPPVLAERGLTDAIRALALDTPMPVTVTGATSTKLDAPIESAAYFAVTELLVNAVKHAHANTAEVHIEQSPDLLITVTDDGRGGADPTKGTGLTGLHRRLAPFDGTLTIESPPGGPTKAEIHLPTSGG</sequence>
<dbReference type="Proteomes" id="UP001597045">
    <property type="component" value="Unassembled WGS sequence"/>
</dbReference>
<dbReference type="CDD" id="cd16917">
    <property type="entry name" value="HATPase_UhpB-NarQ-NarX-like"/>
    <property type="match status" value="1"/>
</dbReference>
<evidence type="ECO:0000259" key="11">
    <source>
        <dbReference type="SMART" id="SM00387"/>
    </source>
</evidence>
<dbReference type="PROSITE" id="PS51257">
    <property type="entry name" value="PROKAR_LIPOPROTEIN"/>
    <property type="match status" value="1"/>
</dbReference>
<evidence type="ECO:0000256" key="10">
    <source>
        <dbReference type="SAM" id="Phobius"/>
    </source>
</evidence>
<dbReference type="Pfam" id="PF02518">
    <property type="entry name" value="HATPase_c"/>
    <property type="match status" value="1"/>
</dbReference>
<keyword evidence="3" id="KW-0597">Phosphoprotein</keyword>
<feature type="transmembrane region" description="Helical" evidence="10">
    <location>
        <begin position="12"/>
        <end position="37"/>
    </location>
</feature>
<keyword evidence="4" id="KW-0808">Transferase</keyword>
<name>A0ABW3M5W5_9PSEU</name>
<evidence type="ECO:0000256" key="9">
    <source>
        <dbReference type="SAM" id="MobiDB-lite"/>
    </source>
</evidence>
<dbReference type="Gene3D" id="3.30.565.10">
    <property type="entry name" value="Histidine kinase-like ATPase, C-terminal domain"/>
    <property type="match status" value="1"/>
</dbReference>
<evidence type="ECO:0000256" key="7">
    <source>
        <dbReference type="ARBA" id="ARBA00022840"/>
    </source>
</evidence>
<gene>
    <name evidence="12" type="ORF">ACFQ1S_07350</name>
</gene>
<protein>
    <recommendedName>
        <fullName evidence="2">histidine kinase</fullName>
        <ecNumber evidence="2">2.7.13.3</ecNumber>
    </recommendedName>
</protein>
<feature type="region of interest" description="Disordered" evidence="9">
    <location>
        <begin position="522"/>
        <end position="545"/>
    </location>
</feature>
<evidence type="ECO:0000256" key="3">
    <source>
        <dbReference type="ARBA" id="ARBA00022553"/>
    </source>
</evidence>
<dbReference type="EMBL" id="JBHTIS010000292">
    <property type="protein sequence ID" value="MFD1045416.1"/>
    <property type="molecule type" value="Genomic_DNA"/>
</dbReference>
<dbReference type="InterPro" id="IPR050482">
    <property type="entry name" value="Sensor_HK_TwoCompSys"/>
</dbReference>
<reference evidence="13" key="1">
    <citation type="journal article" date="2019" name="Int. J. Syst. Evol. Microbiol.">
        <title>The Global Catalogue of Microorganisms (GCM) 10K type strain sequencing project: providing services to taxonomists for standard genome sequencing and annotation.</title>
        <authorList>
            <consortium name="The Broad Institute Genomics Platform"/>
            <consortium name="The Broad Institute Genome Sequencing Center for Infectious Disease"/>
            <person name="Wu L."/>
            <person name="Ma J."/>
        </authorList>
    </citation>
    <scope>NUCLEOTIDE SEQUENCE [LARGE SCALE GENOMIC DNA]</scope>
    <source>
        <strain evidence="13">JCM 31486</strain>
    </source>
</reference>
<evidence type="ECO:0000256" key="1">
    <source>
        <dbReference type="ARBA" id="ARBA00000085"/>
    </source>
</evidence>